<dbReference type="RefSeq" id="WP_057849893.1">
    <property type="nucleotide sequence ID" value="NZ_LLXX01000050.1"/>
</dbReference>
<sequence>MSDDAPRWASFSSAFSIVLSLASDRIAELGCAAIGEDPKAFVDRGGLGRLETEAADAAIRRVREAAYPLIFGLFGSEMPGGKDRKLVLTRLGQDLRRIEKTLGYDGPARENVREQESNHVRRYRRRKPGVTKVRTR</sequence>
<comment type="caution">
    <text evidence="1">The sequence shown here is derived from an EMBL/GenBank/DDBJ whole genome shotgun (WGS) entry which is preliminary data.</text>
</comment>
<accession>A0A0R3M0J1</accession>
<dbReference type="Proteomes" id="UP000051913">
    <property type="component" value="Unassembled WGS sequence"/>
</dbReference>
<gene>
    <name evidence="1" type="ORF">CP49_12265</name>
</gene>
<name>A0A0R3M0J1_9BRAD</name>
<evidence type="ECO:0000313" key="2">
    <source>
        <dbReference type="Proteomes" id="UP000051913"/>
    </source>
</evidence>
<dbReference type="OrthoDB" id="9919235at2"/>
<organism evidence="1 2">
    <name type="scientific">Bradyrhizobium valentinum</name>
    <dbReference type="NCBI Taxonomy" id="1518501"/>
    <lineage>
        <taxon>Bacteria</taxon>
        <taxon>Pseudomonadati</taxon>
        <taxon>Pseudomonadota</taxon>
        <taxon>Alphaproteobacteria</taxon>
        <taxon>Hyphomicrobiales</taxon>
        <taxon>Nitrobacteraceae</taxon>
        <taxon>Bradyrhizobium</taxon>
    </lineage>
</organism>
<reference evidence="1 2" key="1">
    <citation type="submission" date="2014-03" db="EMBL/GenBank/DDBJ databases">
        <title>Bradyrhizobium valentinum sp. nov., isolated from effective nodules of Lupinus mariae-josephae, a lupine endemic of basic-lime soils in Eastern Spain.</title>
        <authorList>
            <person name="Duran D."/>
            <person name="Rey L."/>
            <person name="Navarro A."/>
            <person name="Busquets A."/>
            <person name="Imperial J."/>
            <person name="Ruiz-Argueso T."/>
        </authorList>
    </citation>
    <scope>NUCLEOTIDE SEQUENCE [LARGE SCALE GENOMIC DNA]</scope>
    <source>
        <strain evidence="1 2">LmjM3</strain>
    </source>
</reference>
<evidence type="ECO:0000313" key="1">
    <source>
        <dbReference type="EMBL" id="KRR10550.1"/>
    </source>
</evidence>
<dbReference type="EMBL" id="LLXX01000050">
    <property type="protein sequence ID" value="KRR10550.1"/>
    <property type="molecule type" value="Genomic_DNA"/>
</dbReference>
<protein>
    <submittedName>
        <fullName evidence="1">Uncharacterized protein</fullName>
    </submittedName>
</protein>
<keyword evidence="2" id="KW-1185">Reference proteome</keyword>
<dbReference type="AlphaFoldDB" id="A0A0R3M0J1"/>
<proteinExistence type="predicted"/>